<dbReference type="PANTHER" id="PTHR35604">
    <property type="entry name" value="TRANSPOSASE INSH FOR INSERTION SEQUENCE ELEMENT IS5A-RELATED"/>
    <property type="match status" value="1"/>
</dbReference>
<feature type="domain" description="Transposase IS4-like" evidence="1">
    <location>
        <begin position="8"/>
        <end position="47"/>
    </location>
</feature>
<name>A0A8B0SRF6_KLEPN</name>
<evidence type="ECO:0000313" key="2">
    <source>
        <dbReference type="EMBL" id="QTX13835.1"/>
    </source>
</evidence>
<reference evidence="2" key="1">
    <citation type="submission" date="2020-01" db="EMBL/GenBank/DDBJ databases">
        <authorList>
            <person name="Qin S."/>
        </authorList>
    </citation>
    <scope>NUCLEOTIDE SEQUENCE</scope>
    <source>
        <strain evidence="2">CVir17-16-YZ6g</strain>
        <plasmid evidence="2">p17-15-vir-like</plasmid>
    </source>
</reference>
<dbReference type="PANTHER" id="PTHR35604:SF2">
    <property type="entry name" value="TRANSPOSASE INSH FOR INSERTION SEQUENCE ELEMENT IS5A-RELATED"/>
    <property type="match status" value="1"/>
</dbReference>
<dbReference type="GO" id="GO:0003677">
    <property type="term" value="F:DNA binding"/>
    <property type="evidence" value="ECO:0007669"/>
    <property type="project" value="InterPro"/>
</dbReference>
<organism evidence="2">
    <name type="scientific">Klebsiella pneumoniae</name>
    <dbReference type="NCBI Taxonomy" id="573"/>
    <lineage>
        <taxon>Bacteria</taxon>
        <taxon>Pseudomonadati</taxon>
        <taxon>Pseudomonadota</taxon>
        <taxon>Gammaproteobacteria</taxon>
        <taxon>Enterobacterales</taxon>
        <taxon>Enterobacteriaceae</taxon>
        <taxon>Klebsiella/Raoultella group</taxon>
        <taxon>Klebsiella</taxon>
        <taxon>Klebsiella pneumoniae complex</taxon>
    </lineage>
</organism>
<dbReference type="AlphaFoldDB" id="A0A8B0SRF6"/>
<accession>A0A8B0SRF6</accession>
<proteinExistence type="predicted"/>
<dbReference type="EMBL" id="MN956836">
    <property type="protein sequence ID" value="QTX13835.1"/>
    <property type="molecule type" value="Genomic_DNA"/>
</dbReference>
<evidence type="ECO:0000259" key="1">
    <source>
        <dbReference type="Pfam" id="PF01609"/>
    </source>
</evidence>
<protein>
    <submittedName>
        <fullName evidence="2">Transposase InsH for insertion sequence element IS5</fullName>
    </submittedName>
</protein>
<geneLocation type="plasmid" evidence="2">
    <name>p17-15-vir-like</name>
</geneLocation>
<dbReference type="GO" id="GO:0004803">
    <property type="term" value="F:transposase activity"/>
    <property type="evidence" value="ECO:0007669"/>
    <property type="project" value="InterPro"/>
</dbReference>
<dbReference type="InterPro" id="IPR002559">
    <property type="entry name" value="Transposase_11"/>
</dbReference>
<dbReference type="GO" id="GO:0006313">
    <property type="term" value="P:DNA transposition"/>
    <property type="evidence" value="ECO:0007669"/>
    <property type="project" value="InterPro"/>
</dbReference>
<sequence length="50" mass="5984">MKQHPRKNKTAINIEYMKASIRAGVEHPFRIIKRQFGFVKARYKGLLKKR</sequence>
<keyword evidence="2" id="KW-0614">Plasmid</keyword>
<dbReference type="Pfam" id="PF01609">
    <property type="entry name" value="DDE_Tnp_1"/>
    <property type="match status" value="1"/>
</dbReference>